<dbReference type="EnsemblPlants" id="Pp3c8_20530V3.3">
    <property type="protein sequence ID" value="Pp3c8_20530V3.3"/>
    <property type="gene ID" value="Pp3c8_20530"/>
</dbReference>
<dbReference type="Gramene" id="Pp3c8_20530V3.8">
    <property type="protein sequence ID" value="Pp3c8_20530V3.8"/>
    <property type="gene ID" value="Pp3c8_20530"/>
</dbReference>
<dbReference type="Gramene" id="Pp3c8_20530V3.9">
    <property type="protein sequence ID" value="Pp3c8_20530V3.9"/>
    <property type="gene ID" value="Pp3c8_20530"/>
</dbReference>
<dbReference type="EnsemblPlants" id="Pp3c8_20530V3.5">
    <property type="protein sequence ID" value="Pp3c8_20530V3.5"/>
    <property type="gene ID" value="Pp3c8_20530"/>
</dbReference>
<dbReference type="SUPFAM" id="SSF47954">
    <property type="entry name" value="Cyclin-like"/>
    <property type="match status" value="1"/>
</dbReference>
<keyword evidence="5" id="KW-1185">Reference proteome</keyword>
<dbReference type="RefSeq" id="XP_024382021.1">
    <property type="nucleotide sequence ID" value="XM_024526253.2"/>
</dbReference>
<sequence>MSTTTALQRMMAESQRNGTSRVSKGTTKPPYAASKRTKYSNLTCPITRSNCSNTEVSSKKMARISSHLYSRPSSIILRIKQHPLSLEVHLPEQSLPSSSATDSSDSDNSHGGATRSSSTVNKKTFDDDSDAESSYNADGEVSCVIDSFAELENANAFENRSILIHRMAEVALNIKLGPTGLYLAVQLLDLYWNHHREKGKLLDSVQLQVLAVTCVYVANNCFCSSKRAPDDFCLLAGVGEGTVKGCMIEKQEASLIALLGGPQVAATISTWGLWRKMRHPSNQQHLLQFVNLLKGSDFGKAHFPRDLMQASHFSSSASTATVEVLSTNAAAKVVNSILSSAQGCAPT</sequence>
<feature type="compositionally biased region" description="Polar residues" evidence="1">
    <location>
        <begin position="14"/>
        <end position="26"/>
    </location>
</feature>
<gene>
    <name evidence="4" type="primary">LOC112285428</name>
    <name evidence="3" type="ORF">PHYPA_011854</name>
</gene>
<dbReference type="OrthoDB" id="10352502at2759"/>
<dbReference type="InterPro" id="IPR036915">
    <property type="entry name" value="Cyclin-like_sf"/>
</dbReference>
<dbReference type="EnsemblPlants" id="Pp3c8_20530V3.10">
    <property type="protein sequence ID" value="Pp3c8_20530V3.10"/>
    <property type="gene ID" value="Pp3c8_20530"/>
</dbReference>
<dbReference type="EnsemblPlants" id="Pp3c8_20530V3.2">
    <property type="protein sequence ID" value="Pp3c8_20530V3.2"/>
    <property type="gene ID" value="Pp3c8_20530"/>
</dbReference>
<dbReference type="EnsemblPlants" id="Pp3c8_20530V3.1">
    <property type="protein sequence ID" value="Pp3c8_20530V3.1"/>
    <property type="gene ID" value="Pp3c8_20530"/>
</dbReference>
<dbReference type="EnsemblPlants" id="Pp3c8_20530V3.7">
    <property type="protein sequence ID" value="Pp3c8_20530V3.7"/>
    <property type="gene ID" value="Pp3c8_20530"/>
</dbReference>
<dbReference type="Gramene" id="Pp3c8_20530V3.10">
    <property type="protein sequence ID" value="Pp3c8_20530V3.10"/>
    <property type="gene ID" value="Pp3c8_20530"/>
</dbReference>
<reference evidence="3 5" key="2">
    <citation type="journal article" date="2018" name="Plant J.">
        <title>The Physcomitrella patens chromosome-scale assembly reveals moss genome structure and evolution.</title>
        <authorList>
            <person name="Lang D."/>
            <person name="Ullrich K.K."/>
            <person name="Murat F."/>
            <person name="Fuchs J."/>
            <person name="Jenkins J."/>
            <person name="Haas F.B."/>
            <person name="Piednoel M."/>
            <person name="Gundlach H."/>
            <person name="Van Bel M."/>
            <person name="Meyberg R."/>
            <person name="Vives C."/>
            <person name="Morata J."/>
            <person name="Symeonidi A."/>
            <person name="Hiss M."/>
            <person name="Muchero W."/>
            <person name="Kamisugi Y."/>
            <person name="Saleh O."/>
            <person name="Blanc G."/>
            <person name="Decker E.L."/>
            <person name="van Gessel N."/>
            <person name="Grimwood J."/>
            <person name="Hayes R.D."/>
            <person name="Graham S.W."/>
            <person name="Gunter L.E."/>
            <person name="McDaniel S.F."/>
            <person name="Hoernstein S.N.W."/>
            <person name="Larsson A."/>
            <person name="Li F.W."/>
            <person name="Perroud P.F."/>
            <person name="Phillips J."/>
            <person name="Ranjan P."/>
            <person name="Rokshar D.S."/>
            <person name="Rothfels C.J."/>
            <person name="Schneider L."/>
            <person name="Shu S."/>
            <person name="Stevenson D.W."/>
            <person name="Thummler F."/>
            <person name="Tillich M."/>
            <person name="Villarreal Aguilar J.C."/>
            <person name="Widiez T."/>
            <person name="Wong G.K."/>
            <person name="Wymore A."/>
            <person name="Zhang Y."/>
            <person name="Zimmer A.D."/>
            <person name="Quatrano R.S."/>
            <person name="Mayer K.F.X."/>
            <person name="Goodstein D."/>
            <person name="Casacuberta J.M."/>
            <person name="Vandepoele K."/>
            <person name="Reski R."/>
            <person name="Cuming A.C."/>
            <person name="Tuskan G.A."/>
            <person name="Maumus F."/>
            <person name="Salse J."/>
            <person name="Schmutz J."/>
            <person name="Rensing S.A."/>
        </authorList>
    </citation>
    <scope>NUCLEOTIDE SEQUENCE [LARGE SCALE GENOMIC DNA]</scope>
    <source>
        <strain evidence="4 5">cv. Gransden 2004</strain>
    </source>
</reference>
<dbReference type="AlphaFoldDB" id="A0A2K1K856"/>
<name>A0A2K1K856_PHYPA</name>
<evidence type="ECO:0000313" key="4">
    <source>
        <dbReference type="EnsemblPlants" id="Pp3c8_20530V3.1"/>
    </source>
</evidence>
<dbReference type="KEGG" id="ppp:112285428"/>
<feature type="region of interest" description="Disordered" evidence="1">
    <location>
        <begin position="9"/>
        <end position="36"/>
    </location>
</feature>
<accession>A0A2K1K856</accession>
<dbReference type="Gramene" id="Pp3c8_20530V3.2">
    <property type="protein sequence ID" value="Pp3c8_20530V3.2"/>
    <property type="gene ID" value="Pp3c8_20530"/>
</dbReference>
<dbReference type="RefSeq" id="XP_024382026.1">
    <property type="nucleotide sequence ID" value="XM_024526258.2"/>
</dbReference>
<evidence type="ECO:0000313" key="5">
    <source>
        <dbReference type="Proteomes" id="UP000006727"/>
    </source>
</evidence>
<dbReference type="EnsemblPlants" id="Pp3c8_20530V3.4">
    <property type="protein sequence ID" value="Pp3c8_20530V3.4"/>
    <property type="gene ID" value="Pp3c8_20530"/>
</dbReference>
<reference evidence="4" key="3">
    <citation type="submission" date="2020-12" db="UniProtKB">
        <authorList>
            <consortium name="EnsemblPlants"/>
        </authorList>
    </citation>
    <scope>IDENTIFICATION</scope>
</reference>
<organism evidence="3">
    <name type="scientific">Physcomitrium patens</name>
    <name type="common">Spreading-leaved earth moss</name>
    <name type="synonym">Physcomitrella patens</name>
    <dbReference type="NCBI Taxonomy" id="3218"/>
    <lineage>
        <taxon>Eukaryota</taxon>
        <taxon>Viridiplantae</taxon>
        <taxon>Streptophyta</taxon>
        <taxon>Embryophyta</taxon>
        <taxon>Bryophyta</taxon>
        <taxon>Bryophytina</taxon>
        <taxon>Bryopsida</taxon>
        <taxon>Funariidae</taxon>
        <taxon>Funariales</taxon>
        <taxon>Funariaceae</taxon>
        <taxon>Physcomitrium</taxon>
    </lineage>
</organism>
<dbReference type="EnsemblPlants" id="Pp3c8_20530V3.6">
    <property type="protein sequence ID" value="Pp3c8_20530V3.6"/>
    <property type="gene ID" value="Pp3c8_20530"/>
</dbReference>
<dbReference type="Gramene" id="Pp3c8_20530V3.7">
    <property type="protein sequence ID" value="Pp3c8_20530V3.7"/>
    <property type="gene ID" value="Pp3c8_20530"/>
</dbReference>
<dbReference type="InterPro" id="IPR006671">
    <property type="entry name" value="Cyclin_N"/>
</dbReference>
<proteinExistence type="predicted"/>
<evidence type="ECO:0000256" key="1">
    <source>
        <dbReference type="SAM" id="MobiDB-lite"/>
    </source>
</evidence>
<protein>
    <recommendedName>
        <fullName evidence="2">Cyclin N-terminal domain-containing protein</fullName>
    </recommendedName>
</protein>
<dbReference type="RefSeq" id="XP_073392132.1">
    <property type="nucleotide sequence ID" value="XM_073536031.1"/>
</dbReference>
<dbReference type="Gramene" id="Pp3c8_20530V3.6">
    <property type="protein sequence ID" value="Pp3c8_20530V3.6"/>
    <property type="gene ID" value="Pp3c8_20530"/>
</dbReference>
<dbReference type="PaxDb" id="3218-PP1S285_26V6.1"/>
<dbReference type="RefSeq" id="XP_024382020.1">
    <property type="nucleotide sequence ID" value="XM_024526252.2"/>
</dbReference>
<dbReference type="Proteomes" id="UP000006727">
    <property type="component" value="Chromosome 8"/>
</dbReference>
<dbReference type="Pfam" id="PF00134">
    <property type="entry name" value="Cyclin_N"/>
    <property type="match status" value="1"/>
</dbReference>
<feature type="domain" description="Cyclin N-terminal" evidence="2">
    <location>
        <begin position="155"/>
        <end position="252"/>
    </location>
</feature>
<dbReference type="RefSeq" id="XP_024382023.1">
    <property type="nucleotide sequence ID" value="XM_024526255.2"/>
</dbReference>
<dbReference type="Gramene" id="Pp3c8_20530V3.1">
    <property type="protein sequence ID" value="Pp3c8_20530V3.1"/>
    <property type="gene ID" value="Pp3c8_20530"/>
</dbReference>
<dbReference type="EMBL" id="ABEU02000008">
    <property type="protein sequence ID" value="PNR49957.1"/>
    <property type="molecule type" value="Genomic_DNA"/>
</dbReference>
<evidence type="ECO:0000259" key="2">
    <source>
        <dbReference type="Pfam" id="PF00134"/>
    </source>
</evidence>
<dbReference type="Gramene" id="Pp3c8_20530V3.5">
    <property type="protein sequence ID" value="Pp3c8_20530V3.5"/>
    <property type="gene ID" value="Pp3c8_20530"/>
</dbReference>
<dbReference type="RefSeq" id="XP_024382022.1">
    <property type="nucleotide sequence ID" value="XM_024526254.2"/>
</dbReference>
<dbReference type="Gene3D" id="1.10.472.10">
    <property type="entry name" value="Cyclin-like"/>
    <property type="match status" value="1"/>
</dbReference>
<evidence type="ECO:0000313" key="3">
    <source>
        <dbReference type="EMBL" id="PNR49957.1"/>
    </source>
</evidence>
<dbReference type="EnsemblPlants" id="Pp3c8_20530V3.9">
    <property type="protein sequence ID" value="Pp3c8_20530V3.9"/>
    <property type="gene ID" value="Pp3c8_20530"/>
</dbReference>
<feature type="compositionally biased region" description="Low complexity" evidence="1">
    <location>
        <begin position="94"/>
        <end position="103"/>
    </location>
</feature>
<feature type="region of interest" description="Disordered" evidence="1">
    <location>
        <begin position="92"/>
        <end position="135"/>
    </location>
</feature>
<dbReference type="RefSeq" id="XP_024382018.1">
    <property type="nucleotide sequence ID" value="XM_024526250.2"/>
</dbReference>
<reference evidence="3 5" key="1">
    <citation type="journal article" date="2008" name="Science">
        <title>The Physcomitrella genome reveals evolutionary insights into the conquest of land by plants.</title>
        <authorList>
            <person name="Rensing S."/>
            <person name="Lang D."/>
            <person name="Zimmer A."/>
            <person name="Terry A."/>
            <person name="Salamov A."/>
            <person name="Shapiro H."/>
            <person name="Nishiyama T."/>
            <person name="Perroud P.-F."/>
            <person name="Lindquist E."/>
            <person name="Kamisugi Y."/>
            <person name="Tanahashi T."/>
            <person name="Sakakibara K."/>
            <person name="Fujita T."/>
            <person name="Oishi K."/>
            <person name="Shin-I T."/>
            <person name="Kuroki Y."/>
            <person name="Toyoda A."/>
            <person name="Suzuki Y."/>
            <person name="Hashimoto A."/>
            <person name="Yamaguchi K."/>
            <person name="Sugano A."/>
            <person name="Kohara Y."/>
            <person name="Fujiyama A."/>
            <person name="Anterola A."/>
            <person name="Aoki S."/>
            <person name="Ashton N."/>
            <person name="Barbazuk W.B."/>
            <person name="Barker E."/>
            <person name="Bennetzen J."/>
            <person name="Bezanilla M."/>
            <person name="Blankenship R."/>
            <person name="Cho S.H."/>
            <person name="Dutcher S."/>
            <person name="Estelle M."/>
            <person name="Fawcett J.A."/>
            <person name="Gundlach H."/>
            <person name="Hanada K."/>
            <person name="Heyl A."/>
            <person name="Hicks K.A."/>
            <person name="Hugh J."/>
            <person name="Lohr M."/>
            <person name="Mayer K."/>
            <person name="Melkozernov A."/>
            <person name="Murata T."/>
            <person name="Nelson D."/>
            <person name="Pils B."/>
            <person name="Prigge M."/>
            <person name="Reiss B."/>
            <person name="Renner T."/>
            <person name="Rombauts S."/>
            <person name="Rushton P."/>
            <person name="Sanderfoot A."/>
            <person name="Schween G."/>
            <person name="Shiu S.-H."/>
            <person name="Stueber K."/>
            <person name="Theodoulou F.L."/>
            <person name="Tu H."/>
            <person name="Van de Peer Y."/>
            <person name="Verrier P.J."/>
            <person name="Waters E."/>
            <person name="Wood A."/>
            <person name="Yang L."/>
            <person name="Cove D."/>
            <person name="Cuming A."/>
            <person name="Hasebe M."/>
            <person name="Lucas S."/>
            <person name="Mishler D.B."/>
            <person name="Reski R."/>
            <person name="Grigoriev I."/>
            <person name="Quatrano R.S."/>
            <person name="Boore J.L."/>
        </authorList>
    </citation>
    <scope>NUCLEOTIDE SEQUENCE [LARGE SCALE GENOMIC DNA]</scope>
    <source>
        <strain evidence="4 5">cv. Gransden 2004</strain>
    </source>
</reference>
<dbReference type="GeneID" id="112285428"/>
<dbReference type="RefSeq" id="XP_024382019.1">
    <property type="nucleotide sequence ID" value="XM_024526251.2"/>
</dbReference>
<dbReference type="Gramene" id="Pp3c8_20530V3.3">
    <property type="protein sequence ID" value="Pp3c8_20530V3.3"/>
    <property type="gene ID" value="Pp3c8_20530"/>
</dbReference>
<dbReference type="Gramene" id="Pp3c8_20530V3.4">
    <property type="protein sequence ID" value="Pp3c8_20530V3.4"/>
    <property type="gene ID" value="Pp3c8_20530"/>
</dbReference>
<dbReference type="RefSeq" id="XP_024382028.1">
    <property type="nucleotide sequence ID" value="XM_024526260.2"/>
</dbReference>
<dbReference type="EnsemblPlants" id="Pp3c8_20530V3.8">
    <property type="protein sequence ID" value="Pp3c8_20530V3.8"/>
    <property type="gene ID" value="Pp3c8_20530"/>
</dbReference>